<sequence length="182" mass="19702">MHQSSLQDMFVTHCWKAAAILIPVCALVAGCSAPLPARQEAYRLADMGGAPVYGPRNADRVDDLAIVVWDKPVRYVRTKPGKASVGSAALSTKQIARVAVRHGEADLQGVKTTSLLPKDAERYLVDFVVATETDLEGIDKAWAEQVLPKFLAAGYQRGKFVVAGMKVMATDNPVIEIRAILQ</sequence>
<accession>A0ABV8DKH9</accession>
<proteinExistence type="predicted"/>
<organism evidence="1 2">
    <name type="scientific">Acidovorax facilis</name>
    <dbReference type="NCBI Taxonomy" id="12917"/>
    <lineage>
        <taxon>Bacteria</taxon>
        <taxon>Pseudomonadati</taxon>
        <taxon>Pseudomonadota</taxon>
        <taxon>Betaproteobacteria</taxon>
        <taxon>Burkholderiales</taxon>
        <taxon>Comamonadaceae</taxon>
        <taxon>Acidovorax</taxon>
    </lineage>
</organism>
<comment type="caution">
    <text evidence="1">The sequence shown here is derived from an EMBL/GenBank/DDBJ whole genome shotgun (WGS) entry which is preliminary data.</text>
</comment>
<name>A0ABV8DKH9_9BURK</name>
<protein>
    <submittedName>
        <fullName evidence="1">Uncharacterized protein</fullName>
    </submittedName>
</protein>
<gene>
    <name evidence="1" type="ORF">ACFOW3_28240</name>
</gene>
<dbReference type="RefSeq" id="WP_055400057.1">
    <property type="nucleotide sequence ID" value="NZ_JAMXAX010000022.1"/>
</dbReference>
<keyword evidence="2" id="KW-1185">Reference proteome</keyword>
<dbReference type="Proteomes" id="UP001595693">
    <property type="component" value="Unassembled WGS sequence"/>
</dbReference>
<evidence type="ECO:0000313" key="2">
    <source>
        <dbReference type="Proteomes" id="UP001595693"/>
    </source>
</evidence>
<evidence type="ECO:0000313" key="1">
    <source>
        <dbReference type="EMBL" id="MFC3938515.1"/>
    </source>
</evidence>
<dbReference type="EMBL" id="JBHSAJ010000182">
    <property type="protein sequence ID" value="MFC3938515.1"/>
    <property type="molecule type" value="Genomic_DNA"/>
</dbReference>
<reference evidence="2" key="1">
    <citation type="journal article" date="2019" name="Int. J. Syst. Evol. Microbiol.">
        <title>The Global Catalogue of Microorganisms (GCM) 10K type strain sequencing project: providing services to taxonomists for standard genome sequencing and annotation.</title>
        <authorList>
            <consortium name="The Broad Institute Genomics Platform"/>
            <consortium name="The Broad Institute Genome Sequencing Center for Infectious Disease"/>
            <person name="Wu L."/>
            <person name="Ma J."/>
        </authorList>
    </citation>
    <scope>NUCLEOTIDE SEQUENCE [LARGE SCALE GENOMIC DNA]</scope>
    <source>
        <strain evidence="2">CCUG 2113</strain>
    </source>
</reference>